<keyword evidence="2" id="KW-0732">Signal</keyword>
<evidence type="ECO:0000313" key="4">
    <source>
        <dbReference type="Proteomes" id="UP000803884"/>
    </source>
</evidence>
<gene>
    <name evidence="3" type="ORF">WHR41_01424</name>
</gene>
<organism evidence="3 4">
    <name type="scientific">Cladosporium halotolerans</name>
    <dbReference type="NCBI Taxonomy" id="1052096"/>
    <lineage>
        <taxon>Eukaryota</taxon>
        <taxon>Fungi</taxon>
        <taxon>Dikarya</taxon>
        <taxon>Ascomycota</taxon>
        <taxon>Pezizomycotina</taxon>
        <taxon>Dothideomycetes</taxon>
        <taxon>Dothideomycetidae</taxon>
        <taxon>Cladosporiales</taxon>
        <taxon>Cladosporiaceae</taxon>
        <taxon>Cladosporium</taxon>
    </lineage>
</organism>
<feature type="chain" id="PRO_5044301283" evidence="2">
    <location>
        <begin position="19"/>
        <end position="426"/>
    </location>
</feature>
<dbReference type="RefSeq" id="XP_069233086.1">
    <property type="nucleotide sequence ID" value="XM_069370030.1"/>
</dbReference>
<protein>
    <submittedName>
        <fullName evidence="3">Uncharacterized protein</fullName>
    </submittedName>
</protein>
<comment type="caution">
    <text evidence="3">The sequence shown here is derived from an EMBL/GenBank/DDBJ whole genome shotgun (WGS) entry which is preliminary data.</text>
</comment>
<feature type="region of interest" description="Disordered" evidence="1">
    <location>
        <begin position="405"/>
        <end position="426"/>
    </location>
</feature>
<dbReference type="EMBL" id="JAAQHG020000003">
    <property type="protein sequence ID" value="KAL1589981.1"/>
    <property type="molecule type" value="Genomic_DNA"/>
</dbReference>
<proteinExistence type="predicted"/>
<feature type="signal peptide" evidence="2">
    <location>
        <begin position="1"/>
        <end position="18"/>
    </location>
</feature>
<keyword evidence="4" id="KW-1185">Reference proteome</keyword>
<reference evidence="3 4" key="1">
    <citation type="journal article" date="2020" name="Microbiol. Resour. Announc.">
        <title>Draft Genome Sequence of a Cladosporium Species Isolated from the Mesophotic Ascidian Didemnum maculosum.</title>
        <authorList>
            <person name="Gioti A."/>
            <person name="Siaperas R."/>
            <person name="Nikolaivits E."/>
            <person name="Le Goff G."/>
            <person name="Ouazzani J."/>
            <person name="Kotoulas G."/>
            <person name="Topakas E."/>
        </authorList>
    </citation>
    <scope>NUCLEOTIDE SEQUENCE [LARGE SCALE GENOMIC DNA]</scope>
    <source>
        <strain evidence="3 4">TM138-S3</strain>
    </source>
</reference>
<sequence>MGLKLLVSLLLLFRLVISVDFEPIYLDVEVDFQSDEKPQEPPTASPLPKCETCPTIEQLQAHGVGFALEASHGTAVVRLYNGSFHHVALIEGDASYTALMRRLPMRLPRCIPLQFGTNWEQLQYHTSRALRSLNIFLGRPSTSEVGILASMVSKLLEATQVWLGDANPIAGAVLSTPFDSRLKAEEILDLFDYLKLQCLTDRYLLHPVLGATHAAYADYGKCLCHNCLDAADCARENLLLQPKEVLHLDLSNASFSGVVMSFKSSNPGGSAEASFTDSSLGPANGLRATKDDDSSSEMYWNDVSYRIRALIFEVYTVHVDELILTGPHAADKRLHTAVKKALHGLRVDEVALKFLEDLESAANRDQEKLKSFLSFSTARGAAEIAKRAQEGPIRCAQSEECRRRREQVHGQGQAMLVHQDPSGVST</sequence>
<dbReference type="GeneID" id="96002868"/>
<dbReference type="Proteomes" id="UP000803884">
    <property type="component" value="Unassembled WGS sequence"/>
</dbReference>
<evidence type="ECO:0000313" key="3">
    <source>
        <dbReference type="EMBL" id="KAL1589981.1"/>
    </source>
</evidence>
<evidence type="ECO:0000256" key="2">
    <source>
        <dbReference type="SAM" id="SignalP"/>
    </source>
</evidence>
<dbReference type="AlphaFoldDB" id="A0AB34L0D7"/>
<accession>A0AB34L0D7</accession>
<evidence type="ECO:0000256" key="1">
    <source>
        <dbReference type="SAM" id="MobiDB-lite"/>
    </source>
</evidence>
<name>A0AB34L0D7_9PEZI</name>